<dbReference type="RefSeq" id="WP_280833261.1">
    <property type="nucleotide sequence ID" value="NZ_JARXVE010000005.1"/>
</dbReference>
<evidence type="ECO:0000313" key="1">
    <source>
        <dbReference type="EMBL" id="MDH6196633.1"/>
    </source>
</evidence>
<accession>A0ABT6L107</accession>
<sequence length="196" mass="22172">MSSAQDKDTLLRYLDEAREAMLWKLDGLSEYDVRRPMAAHGTNLLGLVKHLAGCEIGYFGYVFSRPFPQPPAWLTSEEGEPTRDMWATAEESRHDIVSLYRRACAHSNATIDALDLGGRGEVPGWPEHRRSVTLHDILVHMLSETARHAGHADILRELIDEAAGLHANSRGLPDTDSQYWPRLREHIEHLAREAKM</sequence>
<dbReference type="InterPro" id="IPR034660">
    <property type="entry name" value="DinB/YfiT-like"/>
</dbReference>
<proteinExistence type="predicted"/>
<dbReference type="Pfam" id="PF04978">
    <property type="entry name" value="MST"/>
    <property type="match status" value="1"/>
</dbReference>
<comment type="caution">
    <text evidence="1">The sequence shown here is derived from an EMBL/GenBank/DDBJ whole genome shotgun (WGS) entry which is preliminary data.</text>
</comment>
<organism evidence="1 2">
    <name type="scientific">Mycolicibacterium frederiksbergense</name>
    <dbReference type="NCBI Taxonomy" id="117567"/>
    <lineage>
        <taxon>Bacteria</taxon>
        <taxon>Bacillati</taxon>
        <taxon>Actinomycetota</taxon>
        <taxon>Actinomycetes</taxon>
        <taxon>Mycobacteriales</taxon>
        <taxon>Mycobacteriaceae</taxon>
        <taxon>Mycolicibacterium</taxon>
    </lineage>
</organism>
<dbReference type="InterPro" id="IPR007061">
    <property type="entry name" value="MST-like"/>
</dbReference>
<keyword evidence="2" id="KW-1185">Reference proteome</keyword>
<gene>
    <name evidence="1" type="ORF">M2272_003286</name>
</gene>
<dbReference type="Gene3D" id="1.20.120.450">
    <property type="entry name" value="dinb family like domain"/>
    <property type="match status" value="1"/>
</dbReference>
<dbReference type="Proteomes" id="UP001160130">
    <property type="component" value="Unassembled WGS sequence"/>
</dbReference>
<name>A0ABT6L107_9MYCO</name>
<reference evidence="1 2" key="1">
    <citation type="submission" date="2023-04" db="EMBL/GenBank/DDBJ databases">
        <title>Forest soil microbial communities from Buena Vista Peninsula, Colon Province, Panama.</title>
        <authorList>
            <person name="Bouskill N."/>
        </authorList>
    </citation>
    <scope>NUCLEOTIDE SEQUENCE [LARGE SCALE GENOMIC DNA]</scope>
    <source>
        <strain evidence="1 2">AC80</strain>
    </source>
</reference>
<dbReference type="SUPFAM" id="SSF109854">
    <property type="entry name" value="DinB/YfiT-like putative metalloenzymes"/>
    <property type="match status" value="1"/>
</dbReference>
<protein>
    <submittedName>
        <fullName evidence="1">Damage-inducible protein DinB</fullName>
    </submittedName>
</protein>
<evidence type="ECO:0000313" key="2">
    <source>
        <dbReference type="Proteomes" id="UP001160130"/>
    </source>
</evidence>
<dbReference type="EMBL" id="JARXVE010000005">
    <property type="protein sequence ID" value="MDH6196633.1"/>
    <property type="molecule type" value="Genomic_DNA"/>
</dbReference>